<feature type="domain" description="Ig-like" evidence="14">
    <location>
        <begin position="765"/>
        <end position="848"/>
    </location>
</feature>
<keyword evidence="4" id="KW-0732">Signal</keyword>
<name>A0A7J8BDC2_ROUAE</name>
<evidence type="ECO:0000256" key="6">
    <source>
        <dbReference type="ARBA" id="ARBA00022989"/>
    </source>
</evidence>
<dbReference type="InterPro" id="IPR007110">
    <property type="entry name" value="Ig-like_dom"/>
</dbReference>
<feature type="domain" description="Ig-like" evidence="14">
    <location>
        <begin position="128"/>
        <end position="196"/>
    </location>
</feature>
<evidence type="ECO:0000313" key="15">
    <source>
        <dbReference type="EMBL" id="KAF6396682.1"/>
    </source>
</evidence>
<dbReference type="InterPro" id="IPR036179">
    <property type="entry name" value="Ig-like_dom_sf"/>
</dbReference>
<dbReference type="GO" id="GO:0009897">
    <property type="term" value="C:external side of plasma membrane"/>
    <property type="evidence" value="ECO:0007669"/>
    <property type="project" value="TreeGrafter"/>
</dbReference>
<dbReference type="FunFam" id="2.60.40.10:FF:001308">
    <property type="entry name" value="Fc receptor like 4"/>
    <property type="match status" value="1"/>
</dbReference>
<sequence length="989" mass="105791">MDGRPRRGPQGHSEARSSGLSLRRPWLSSSEAAPDSVISLQPPWPITFQGQEVTLTCHGSSFESPGQTTWFHLHQDNETSRRTPGSTWVVRESGQYRCQAGRSRPSSPVHLTFSRASLILQAPPAVFEGDTVLLRCQGKVDSELHNKTLYRNGRALAWLGGRSGFLIHAAALRDNGAYHCTAEREAAASATSNTVEIQVQELFPRPVLTASPARPVEGDPVTLTCETQLPPQRQDVQLRFRFYRDNQPLGFGRSWSPELRIPTVRREDSESYWCQAETMIQSITKRSLKSYIPVQRVTASVHVYTRPAPDLVFEGQELVLTCSVTGIPEPVRISWFRSSRPVRTQASGRAELRIAKVEGGSAGEYYCVARTGHRSFSSQPVAISVKVPVSRPVLTLSPAGPWALEGDTMTFHCEARRGSAPILYQFFHEGALVRKLRAASSGGSSFSVSLTAEHSGSYHCTADNGLGAQPSEAESLSINVPVSRPVLTLSPPGPRALKGDVMTLHCEARRGSSYILYRFYCEDVVLGSRQAPSGAGASFRLALREEHSANYSCTADNGFGPPQRSEAVSLWVVAPVSRPVLTVGAPGARAAPGDVLRLHCEAPRGSPPILYRFYRGDDALGSSQAPSGGGASLNLSVTEEHSGNYSCEADNGLGAQRSEAVTLHVTVPASRPVLTVGAPGARALPGDVLRLHCEAPRGSPPILYQFYRGDDALGSSQAPSGGGASLNLSVTEEHSGNYSCEANNGLGAQRSEAVTLRVTVPASRPVLTVGAPGARAAPGDVLRLHCEAPRGSPPILYRFYRGDDALGSSQAPSGGGASLNLSVTEEHSGNYSCEADNGLGAQRSEAVTLHVTGLPRSRRGSAAAGVTGVLVSMAGLAALALLFSRWLLRKEGERPAIDPPSSPSAADPQEPTYHNVPAWLEMQPVYGNVNPKDVVYTEVRHVPEKHRRPVTTLPAPAPDMGGSVIYSQVKVASALASRPQLSAPSAPHR</sequence>
<evidence type="ECO:0000256" key="11">
    <source>
        <dbReference type="ARBA" id="ARBA00023319"/>
    </source>
</evidence>
<dbReference type="InterPro" id="IPR013783">
    <property type="entry name" value="Ig-like_fold"/>
</dbReference>
<keyword evidence="7 13" id="KW-0472">Membrane</keyword>
<gene>
    <name evidence="15" type="ORF">HJG63_005069</name>
</gene>
<evidence type="ECO:0000313" key="16">
    <source>
        <dbReference type="Proteomes" id="UP000593571"/>
    </source>
</evidence>
<evidence type="ECO:0000256" key="12">
    <source>
        <dbReference type="SAM" id="MobiDB-lite"/>
    </source>
</evidence>
<evidence type="ECO:0000259" key="14">
    <source>
        <dbReference type="PROSITE" id="PS50835"/>
    </source>
</evidence>
<dbReference type="GO" id="GO:0004888">
    <property type="term" value="F:transmembrane signaling receptor activity"/>
    <property type="evidence" value="ECO:0007669"/>
    <property type="project" value="TreeGrafter"/>
</dbReference>
<feature type="domain" description="Ig-like" evidence="14">
    <location>
        <begin position="672"/>
        <end position="759"/>
    </location>
</feature>
<evidence type="ECO:0000256" key="7">
    <source>
        <dbReference type="ARBA" id="ARBA00023136"/>
    </source>
</evidence>
<evidence type="ECO:0000256" key="4">
    <source>
        <dbReference type="ARBA" id="ARBA00022729"/>
    </source>
</evidence>
<dbReference type="Pfam" id="PF13927">
    <property type="entry name" value="Ig_3"/>
    <property type="match status" value="2"/>
</dbReference>
<reference evidence="15 16" key="1">
    <citation type="journal article" date="2020" name="Nature">
        <title>Six reference-quality genomes reveal evolution of bat adaptations.</title>
        <authorList>
            <person name="Jebb D."/>
            <person name="Huang Z."/>
            <person name="Pippel M."/>
            <person name="Hughes G.M."/>
            <person name="Lavrichenko K."/>
            <person name="Devanna P."/>
            <person name="Winkler S."/>
            <person name="Jermiin L.S."/>
            <person name="Skirmuntt E.C."/>
            <person name="Katzourakis A."/>
            <person name="Burkitt-Gray L."/>
            <person name="Ray D.A."/>
            <person name="Sullivan K.A.M."/>
            <person name="Roscito J.G."/>
            <person name="Kirilenko B.M."/>
            <person name="Davalos L.M."/>
            <person name="Corthals A.P."/>
            <person name="Power M.L."/>
            <person name="Jones G."/>
            <person name="Ransome R.D."/>
            <person name="Dechmann D.K.N."/>
            <person name="Locatelli A.G."/>
            <person name="Puechmaille S.J."/>
            <person name="Fedrigo O."/>
            <person name="Jarvis E.D."/>
            <person name="Hiller M."/>
            <person name="Vernes S.C."/>
            <person name="Myers E.W."/>
            <person name="Teeling E.C."/>
        </authorList>
    </citation>
    <scope>NUCLEOTIDE SEQUENCE [LARGE SCALE GENOMIC DNA]</scope>
    <source>
        <strain evidence="15">MRouAeg1</strain>
        <tissue evidence="15">Muscle</tissue>
    </source>
</reference>
<keyword evidence="9 15" id="KW-0675">Receptor</keyword>
<keyword evidence="2" id="KW-1003">Cell membrane</keyword>
<evidence type="ECO:0000256" key="9">
    <source>
        <dbReference type="ARBA" id="ARBA00023170"/>
    </source>
</evidence>
<evidence type="ECO:0000256" key="5">
    <source>
        <dbReference type="ARBA" id="ARBA00022737"/>
    </source>
</evidence>
<comment type="subcellular location">
    <subcellularLocation>
        <location evidence="1">Cell membrane</location>
        <topology evidence="1">Single-pass type I membrane protein</topology>
    </subcellularLocation>
</comment>
<dbReference type="EMBL" id="JACASE010000017">
    <property type="protein sequence ID" value="KAF6396682.1"/>
    <property type="molecule type" value="Genomic_DNA"/>
</dbReference>
<evidence type="ECO:0000256" key="2">
    <source>
        <dbReference type="ARBA" id="ARBA00022475"/>
    </source>
</evidence>
<feature type="domain" description="Ig-like" evidence="14">
    <location>
        <begin position="485"/>
        <end position="569"/>
    </location>
</feature>
<feature type="domain" description="Ig-like" evidence="14">
    <location>
        <begin position="392"/>
        <end position="477"/>
    </location>
</feature>
<dbReference type="InterPro" id="IPR050488">
    <property type="entry name" value="Ig_Fc_receptor"/>
</dbReference>
<feature type="domain" description="Ig-like" evidence="14">
    <location>
        <begin position="204"/>
        <end position="284"/>
    </location>
</feature>
<dbReference type="Pfam" id="PF13895">
    <property type="entry name" value="Ig_2"/>
    <property type="match status" value="7"/>
</dbReference>
<keyword evidence="16" id="KW-1185">Reference proteome</keyword>
<keyword evidence="6 13" id="KW-1133">Transmembrane helix</keyword>
<keyword evidence="5" id="KW-0677">Repeat</keyword>
<keyword evidence="8" id="KW-1015">Disulfide bond</keyword>
<dbReference type="PANTHER" id="PTHR11481">
    <property type="entry name" value="IMMUNOGLOBULIN FC RECEPTOR"/>
    <property type="match status" value="1"/>
</dbReference>
<dbReference type="SMART" id="SM00408">
    <property type="entry name" value="IGc2"/>
    <property type="match status" value="9"/>
</dbReference>
<dbReference type="InterPro" id="IPR003599">
    <property type="entry name" value="Ig_sub"/>
</dbReference>
<protein>
    <submittedName>
        <fullName evidence="15">Fc receptor like 5</fullName>
    </submittedName>
</protein>
<keyword evidence="11" id="KW-0393">Immunoglobulin domain</keyword>
<dbReference type="AlphaFoldDB" id="A0A7J8BDC2"/>
<feature type="domain" description="Ig-like" evidence="14">
    <location>
        <begin position="34"/>
        <end position="114"/>
    </location>
</feature>
<feature type="transmembrane region" description="Helical" evidence="13">
    <location>
        <begin position="862"/>
        <end position="884"/>
    </location>
</feature>
<dbReference type="PANTHER" id="PTHR11481:SF68">
    <property type="entry name" value="FC RECEPTOR-LIKE PROTEIN 5"/>
    <property type="match status" value="1"/>
</dbReference>
<keyword evidence="10" id="KW-0325">Glycoprotein</keyword>
<evidence type="ECO:0000256" key="3">
    <source>
        <dbReference type="ARBA" id="ARBA00022692"/>
    </source>
</evidence>
<proteinExistence type="predicted"/>
<feature type="domain" description="Ig-like" evidence="14">
    <location>
        <begin position="579"/>
        <end position="662"/>
    </location>
</feature>
<dbReference type="FunFam" id="2.60.40.10:FF:000357">
    <property type="entry name" value="Fc receptor like 1"/>
    <property type="match status" value="5"/>
</dbReference>
<feature type="domain" description="Ig-like" evidence="14">
    <location>
        <begin position="293"/>
        <end position="384"/>
    </location>
</feature>
<organism evidence="15 16">
    <name type="scientific">Rousettus aegyptiacus</name>
    <name type="common">Egyptian fruit bat</name>
    <name type="synonym">Pteropus aegyptiacus</name>
    <dbReference type="NCBI Taxonomy" id="9407"/>
    <lineage>
        <taxon>Eukaryota</taxon>
        <taxon>Metazoa</taxon>
        <taxon>Chordata</taxon>
        <taxon>Craniata</taxon>
        <taxon>Vertebrata</taxon>
        <taxon>Euteleostomi</taxon>
        <taxon>Mammalia</taxon>
        <taxon>Eutheria</taxon>
        <taxon>Laurasiatheria</taxon>
        <taxon>Chiroptera</taxon>
        <taxon>Yinpterochiroptera</taxon>
        <taxon>Pteropodoidea</taxon>
        <taxon>Pteropodidae</taxon>
        <taxon>Rousettinae</taxon>
        <taxon>Rousettus</taxon>
    </lineage>
</organism>
<evidence type="ECO:0000256" key="13">
    <source>
        <dbReference type="SAM" id="Phobius"/>
    </source>
</evidence>
<feature type="region of interest" description="Disordered" evidence="12">
    <location>
        <begin position="1"/>
        <end position="26"/>
    </location>
</feature>
<dbReference type="Gene3D" id="2.60.40.10">
    <property type="entry name" value="Immunoglobulins"/>
    <property type="match status" value="9"/>
</dbReference>
<dbReference type="InterPro" id="IPR003598">
    <property type="entry name" value="Ig_sub2"/>
</dbReference>
<dbReference type="SUPFAM" id="SSF48726">
    <property type="entry name" value="Immunoglobulin"/>
    <property type="match status" value="9"/>
</dbReference>
<comment type="caution">
    <text evidence="15">The sequence shown here is derived from an EMBL/GenBank/DDBJ whole genome shotgun (WGS) entry which is preliminary data.</text>
</comment>
<dbReference type="SMART" id="SM00409">
    <property type="entry name" value="IG"/>
    <property type="match status" value="9"/>
</dbReference>
<evidence type="ECO:0000256" key="10">
    <source>
        <dbReference type="ARBA" id="ARBA00023180"/>
    </source>
</evidence>
<dbReference type="Proteomes" id="UP000593571">
    <property type="component" value="Unassembled WGS sequence"/>
</dbReference>
<dbReference type="PROSITE" id="PS50835">
    <property type="entry name" value="IG_LIKE"/>
    <property type="match status" value="9"/>
</dbReference>
<dbReference type="CDD" id="cd00096">
    <property type="entry name" value="Ig"/>
    <property type="match status" value="4"/>
</dbReference>
<evidence type="ECO:0000256" key="8">
    <source>
        <dbReference type="ARBA" id="ARBA00023157"/>
    </source>
</evidence>
<dbReference type="GO" id="GO:0006955">
    <property type="term" value="P:immune response"/>
    <property type="evidence" value="ECO:0007669"/>
    <property type="project" value="TreeGrafter"/>
</dbReference>
<keyword evidence="3 13" id="KW-0812">Transmembrane</keyword>
<dbReference type="GO" id="GO:0007166">
    <property type="term" value="P:cell surface receptor signaling pathway"/>
    <property type="evidence" value="ECO:0007669"/>
    <property type="project" value="TreeGrafter"/>
</dbReference>
<accession>A0A7J8BDC2</accession>
<evidence type="ECO:0000256" key="1">
    <source>
        <dbReference type="ARBA" id="ARBA00004251"/>
    </source>
</evidence>